<dbReference type="RefSeq" id="WP_114281357.1">
    <property type="nucleotide sequence ID" value="NZ_QPJY01000019.1"/>
</dbReference>
<dbReference type="Gene3D" id="3.90.1720.10">
    <property type="entry name" value="endopeptidase domain like (from Nostoc punctiforme)"/>
    <property type="match status" value="1"/>
</dbReference>
<dbReference type="InterPro" id="IPR024453">
    <property type="entry name" value="Peptidase_C92"/>
</dbReference>
<reference evidence="1 2" key="1">
    <citation type="submission" date="2018-07" db="EMBL/GenBank/DDBJ databases">
        <title>Genomic Encyclopedia of Type Strains, Phase IV (KMG-IV): sequencing the most valuable type-strain genomes for metagenomic binning, comparative biology and taxonomic classification.</title>
        <authorList>
            <person name="Goeker M."/>
        </authorList>
    </citation>
    <scope>NUCLEOTIDE SEQUENCE [LARGE SCALE GENOMIC DNA]</scope>
    <source>
        <strain evidence="1 2">DSM 26407</strain>
    </source>
</reference>
<gene>
    <name evidence="1" type="ORF">DFQ59_11927</name>
</gene>
<name>A0A369BKB7_9GAMM</name>
<evidence type="ECO:0000313" key="1">
    <source>
        <dbReference type="EMBL" id="RCX22010.1"/>
    </source>
</evidence>
<dbReference type="Pfam" id="PF05708">
    <property type="entry name" value="Peptidase_C92"/>
    <property type="match status" value="1"/>
</dbReference>
<dbReference type="EMBL" id="QPJY01000019">
    <property type="protein sequence ID" value="RCX22010.1"/>
    <property type="molecule type" value="Genomic_DNA"/>
</dbReference>
<organism evidence="1 2">
    <name type="scientific">Thioalbus denitrificans</name>
    <dbReference type="NCBI Taxonomy" id="547122"/>
    <lineage>
        <taxon>Bacteria</taxon>
        <taxon>Pseudomonadati</taxon>
        <taxon>Pseudomonadota</taxon>
        <taxon>Gammaproteobacteria</taxon>
        <taxon>Chromatiales</taxon>
        <taxon>Ectothiorhodospiraceae</taxon>
        <taxon>Thioalbus</taxon>
    </lineage>
</organism>
<comment type="caution">
    <text evidence="1">The sequence shown here is derived from an EMBL/GenBank/DDBJ whole genome shotgun (WGS) entry which is preliminary data.</text>
</comment>
<evidence type="ECO:0000313" key="2">
    <source>
        <dbReference type="Proteomes" id="UP000252707"/>
    </source>
</evidence>
<dbReference type="InterPro" id="IPR038765">
    <property type="entry name" value="Papain-like_cys_pep_sf"/>
</dbReference>
<proteinExistence type="predicted"/>
<dbReference type="SUPFAM" id="SSF54001">
    <property type="entry name" value="Cysteine proteinases"/>
    <property type="match status" value="1"/>
</dbReference>
<dbReference type="Proteomes" id="UP000252707">
    <property type="component" value="Unassembled WGS sequence"/>
</dbReference>
<keyword evidence="2" id="KW-1185">Reference proteome</keyword>
<accession>A0A369BKB7</accession>
<dbReference type="AlphaFoldDB" id="A0A369BKB7"/>
<protein>
    <submittedName>
        <fullName evidence="1">Permuted papain-like amidase YaeF/Yiix C92 family enzyme</fullName>
    </submittedName>
</protein>
<dbReference type="OrthoDB" id="195541at2"/>
<sequence>MERKPDDRPRRGHWRGRAAFALLLLLTCVAAAGKGDVHSPQRRLAEDRAVLDRARAGLAASLDFFRSHPEGFNSEAAGRGRFPARAARMSAWVAWSSVLDYLRLLEQLRDRWMPRFDARDLTRDSDAFALGYGAFLAGYRYALEFIGEVERNPWMDGILDQDVPEIGLPAGTYTRFKMHYLNSLRATEFAALEVVAGIRKRKGWSPPGTVLSDRDFIWRMGKGRGLVLTAQNAVDVLRGGLHSAWLPVQTGVSRFMGDTRVRREGTALISAAQVRSLIPRLLPGDILLERREWYLSNLGLPGFWTHAALYVGTPEERRAFFSGPELQSWLERRGGAGGDFEDLLQRRYPEAYVHSLEAQAEGVPRVLEAIGEGVTFTALEHTAAADSLAVLRPRLSRQEKAAALYQAFHYSGRPYDFDFDFRTDSALVCSELVYKAYEPGGSRQGLPLETETILGRPVVTPNGLARLYDRNADTAAPLFDLVLFLDGYERGERAEESTPAAFRASWRRPKWHVLVQEPPEPALPGSAGESRL</sequence>